<comment type="caution">
    <text evidence="2">The sequence shown here is derived from an EMBL/GenBank/DDBJ whole genome shotgun (WGS) entry which is preliminary data.</text>
</comment>
<gene>
    <name evidence="2" type="ORF">ACFQJ9_09640</name>
</gene>
<proteinExistence type="predicted"/>
<feature type="compositionally biased region" description="Low complexity" evidence="1">
    <location>
        <begin position="168"/>
        <end position="183"/>
    </location>
</feature>
<name>A0ABD5Z3A3_9EURY</name>
<accession>A0ABD5Z3A3</accession>
<feature type="compositionally biased region" description="Basic and acidic residues" evidence="1">
    <location>
        <begin position="30"/>
        <end position="42"/>
    </location>
</feature>
<sequence length="183" mass="19960">MSQHTADSATDPPTVLLRADSEIPPIRSPNFEREMDGSEGDRLSYRTQNLVISTQSKADGLTADNEETVSEFVAQTDFDSETLFLETNLVQECYRLHLCQIAWRPDRIETDYARQLRPYDERCAVDNPVFESRLFRLPVSLDADAIDSFASSISGGECDSPGIGAEGSGSSSESTTGSSHGGA</sequence>
<dbReference type="Proteomes" id="UP001596447">
    <property type="component" value="Unassembled WGS sequence"/>
</dbReference>
<evidence type="ECO:0000313" key="2">
    <source>
        <dbReference type="EMBL" id="MFC7199671.1"/>
    </source>
</evidence>
<evidence type="ECO:0000313" key="3">
    <source>
        <dbReference type="Proteomes" id="UP001596447"/>
    </source>
</evidence>
<organism evidence="2 3">
    <name type="scientific">Halospeciosus flavus</name>
    <dbReference type="NCBI Taxonomy" id="3032283"/>
    <lineage>
        <taxon>Archaea</taxon>
        <taxon>Methanobacteriati</taxon>
        <taxon>Methanobacteriota</taxon>
        <taxon>Stenosarchaea group</taxon>
        <taxon>Halobacteria</taxon>
        <taxon>Halobacteriales</taxon>
        <taxon>Halobacteriaceae</taxon>
        <taxon>Halospeciosus</taxon>
    </lineage>
</organism>
<dbReference type="AlphaFoldDB" id="A0ABD5Z3A3"/>
<dbReference type="EMBL" id="JBHTAR010000011">
    <property type="protein sequence ID" value="MFC7199671.1"/>
    <property type="molecule type" value="Genomic_DNA"/>
</dbReference>
<dbReference type="RefSeq" id="WP_382268267.1">
    <property type="nucleotide sequence ID" value="NZ_JBHTAR010000011.1"/>
</dbReference>
<feature type="region of interest" description="Disordered" evidence="1">
    <location>
        <begin position="1"/>
        <end position="42"/>
    </location>
</feature>
<evidence type="ECO:0000256" key="1">
    <source>
        <dbReference type="SAM" id="MobiDB-lite"/>
    </source>
</evidence>
<reference evidence="2 3" key="1">
    <citation type="journal article" date="2019" name="Int. J. Syst. Evol. Microbiol.">
        <title>The Global Catalogue of Microorganisms (GCM) 10K type strain sequencing project: providing services to taxonomists for standard genome sequencing and annotation.</title>
        <authorList>
            <consortium name="The Broad Institute Genomics Platform"/>
            <consortium name="The Broad Institute Genome Sequencing Center for Infectious Disease"/>
            <person name="Wu L."/>
            <person name="Ma J."/>
        </authorList>
    </citation>
    <scope>NUCLEOTIDE SEQUENCE [LARGE SCALE GENOMIC DNA]</scope>
    <source>
        <strain evidence="2 3">XZGYJ-43</strain>
    </source>
</reference>
<keyword evidence="3" id="KW-1185">Reference proteome</keyword>
<protein>
    <submittedName>
        <fullName evidence="2">Uncharacterized protein</fullName>
    </submittedName>
</protein>
<feature type="region of interest" description="Disordered" evidence="1">
    <location>
        <begin position="153"/>
        <end position="183"/>
    </location>
</feature>